<dbReference type="CDD" id="cd12240">
    <property type="entry name" value="RRM_NCBP2"/>
    <property type="match status" value="1"/>
</dbReference>
<evidence type="ECO:0000256" key="11">
    <source>
        <dbReference type="PROSITE-ProRule" id="PRU00176"/>
    </source>
</evidence>
<dbReference type="PANTHER" id="PTHR18847:SF0">
    <property type="entry name" value="NUCLEAR CAP-BINDING PROTEIN SUBUNIT 2"/>
    <property type="match status" value="1"/>
</dbReference>
<dbReference type="AlphaFoldDB" id="A0A2G8LK60"/>
<evidence type="ECO:0000256" key="12">
    <source>
        <dbReference type="RuleBase" id="RU364036"/>
    </source>
</evidence>
<dbReference type="GO" id="GO:0031047">
    <property type="term" value="P:regulatory ncRNA-mediated gene silencing"/>
    <property type="evidence" value="ECO:0007669"/>
    <property type="project" value="UniProtKB-KW"/>
</dbReference>
<keyword evidence="7 11" id="KW-0694">RNA-binding</keyword>
<dbReference type="FunFam" id="3.30.70.330:FF:000538">
    <property type="entry name" value="Nuclear cap-binding protein subunit 2"/>
    <property type="match status" value="1"/>
</dbReference>
<proteinExistence type="inferred from homology"/>
<protein>
    <recommendedName>
        <fullName evidence="3 12">Nuclear cap-binding protein subunit 2</fullName>
    </recommendedName>
    <alternativeName>
        <fullName evidence="12">20 kDa nuclear cap-binding protein</fullName>
    </alternativeName>
</protein>
<dbReference type="InterPro" id="IPR012677">
    <property type="entry name" value="Nucleotide-bd_a/b_plait_sf"/>
</dbReference>
<dbReference type="PROSITE" id="PS50102">
    <property type="entry name" value="RRM"/>
    <property type="match status" value="1"/>
</dbReference>
<comment type="subcellular location">
    <subcellularLocation>
        <location evidence="1 12">Nucleus</location>
    </subcellularLocation>
</comment>
<evidence type="ECO:0000256" key="6">
    <source>
        <dbReference type="ARBA" id="ARBA00022816"/>
    </source>
</evidence>
<dbReference type="GO" id="GO:0051028">
    <property type="term" value="P:mRNA transport"/>
    <property type="evidence" value="ECO:0007669"/>
    <property type="project" value="UniProtKB-KW"/>
</dbReference>
<dbReference type="GO" id="GO:0005846">
    <property type="term" value="C:nuclear cap binding complex"/>
    <property type="evidence" value="ECO:0007669"/>
    <property type="project" value="InterPro"/>
</dbReference>
<dbReference type="PANTHER" id="PTHR18847">
    <property type="entry name" value="20 KD NUCLEAR CAP BINDING PROTEIN"/>
    <property type="match status" value="1"/>
</dbReference>
<keyword evidence="10 12" id="KW-0539">Nucleus</keyword>
<dbReference type="Proteomes" id="UP000230750">
    <property type="component" value="Unassembled WGS sequence"/>
</dbReference>
<keyword evidence="6" id="KW-0509">mRNA transport</keyword>
<dbReference type="GO" id="GO:0005634">
    <property type="term" value="C:nucleus"/>
    <property type="evidence" value="ECO:0007669"/>
    <property type="project" value="UniProtKB-SubCell"/>
</dbReference>
<reference evidence="14 15" key="1">
    <citation type="journal article" date="2017" name="PLoS Biol.">
        <title>The sea cucumber genome provides insights into morphological evolution and visceral regeneration.</title>
        <authorList>
            <person name="Zhang X."/>
            <person name="Sun L."/>
            <person name="Yuan J."/>
            <person name="Sun Y."/>
            <person name="Gao Y."/>
            <person name="Zhang L."/>
            <person name="Li S."/>
            <person name="Dai H."/>
            <person name="Hamel J.F."/>
            <person name="Liu C."/>
            <person name="Yu Y."/>
            <person name="Liu S."/>
            <person name="Lin W."/>
            <person name="Guo K."/>
            <person name="Jin S."/>
            <person name="Xu P."/>
            <person name="Storey K.B."/>
            <person name="Huan P."/>
            <person name="Zhang T."/>
            <person name="Zhou Y."/>
            <person name="Zhang J."/>
            <person name="Lin C."/>
            <person name="Li X."/>
            <person name="Xing L."/>
            <person name="Huo D."/>
            <person name="Sun M."/>
            <person name="Wang L."/>
            <person name="Mercier A."/>
            <person name="Li F."/>
            <person name="Yang H."/>
            <person name="Xiang J."/>
        </authorList>
    </citation>
    <scope>NUCLEOTIDE SEQUENCE [LARGE SCALE GENOMIC DNA]</scope>
    <source>
        <strain evidence="14">Shaxun</strain>
        <tissue evidence="14">Muscle</tissue>
    </source>
</reference>
<evidence type="ECO:0000256" key="2">
    <source>
        <dbReference type="ARBA" id="ARBA00010725"/>
    </source>
</evidence>
<dbReference type="SMART" id="SM00360">
    <property type="entry name" value="RRM"/>
    <property type="match status" value="1"/>
</dbReference>
<feature type="domain" description="RRM" evidence="13">
    <location>
        <begin position="55"/>
        <end position="133"/>
    </location>
</feature>
<keyword evidence="5 12" id="KW-0507">mRNA processing</keyword>
<evidence type="ECO:0000256" key="10">
    <source>
        <dbReference type="ARBA" id="ARBA00023242"/>
    </source>
</evidence>
<dbReference type="OrthoDB" id="201398at2759"/>
<evidence type="ECO:0000313" key="15">
    <source>
        <dbReference type="Proteomes" id="UP000230750"/>
    </source>
</evidence>
<name>A0A2G8LK60_STIJA</name>
<keyword evidence="8" id="KW-0943">RNA-mediated gene silencing</keyword>
<dbReference type="InterPro" id="IPR027157">
    <property type="entry name" value="NCBP2"/>
</dbReference>
<evidence type="ECO:0000256" key="3">
    <source>
        <dbReference type="ARBA" id="ARBA00019878"/>
    </source>
</evidence>
<keyword evidence="15" id="KW-1185">Reference proteome</keyword>
<evidence type="ECO:0000256" key="5">
    <source>
        <dbReference type="ARBA" id="ARBA00022664"/>
    </source>
</evidence>
<evidence type="ECO:0000256" key="7">
    <source>
        <dbReference type="ARBA" id="ARBA00022884"/>
    </source>
</evidence>
<dbReference type="SUPFAM" id="SSF54928">
    <property type="entry name" value="RNA-binding domain, RBD"/>
    <property type="match status" value="1"/>
</dbReference>
<dbReference type="GO" id="GO:0000339">
    <property type="term" value="F:RNA cap binding"/>
    <property type="evidence" value="ECO:0007669"/>
    <property type="project" value="InterPro"/>
</dbReference>
<evidence type="ECO:0000256" key="8">
    <source>
        <dbReference type="ARBA" id="ARBA00023158"/>
    </source>
</evidence>
<dbReference type="STRING" id="307972.A0A2G8LK60"/>
<accession>A0A2G8LK60</accession>
<dbReference type="GO" id="GO:0045292">
    <property type="term" value="P:mRNA cis splicing, via spliceosome"/>
    <property type="evidence" value="ECO:0007669"/>
    <property type="project" value="InterPro"/>
</dbReference>
<organism evidence="14 15">
    <name type="scientific">Stichopus japonicus</name>
    <name type="common">Sea cucumber</name>
    <dbReference type="NCBI Taxonomy" id="307972"/>
    <lineage>
        <taxon>Eukaryota</taxon>
        <taxon>Metazoa</taxon>
        <taxon>Echinodermata</taxon>
        <taxon>Eleutherozoa</taxon>
        <taxon>Echinozoa</taxon>
        <taxon>Holothuroidea</taxon>
        <taxon>Aspidochirotacea</taxon>
        <taxon>Aspidochirotida</taxon>
        <taxon>Stichopodidae</taxon>
        <taxon>Apostichopus</taxon>
    </lineage>
</organism>
<dbReference type="EMBL" id="MRZV01000051">
    <property type="protein sequence ID" value="PIK60634.1"/>
    <property type="molecule type" value="Genomic_DNA"/>
</dbReference>
<sequence length="191" mass="22052">MPFQVYRRRNAITPVMKQPFVEHIAIDSTEACLLLPVVISAGNMTEQEKRLRLSSTLYIGNLSFFTTEEQIHELFSKCGDIKRIIMGLDKVKKTPCGFCFLEFYRREDAKHALMYISGTRLDDRIIRGDWDAGFVEGRQYGRGRSGGQVRDEYRAEYDGGRREDMARQLSNNCSKSNRMIDAFDMTPENDL</sequence>
<dbReference type="GO" id="GO:0006401">
    <property type="term" value="P:RNA catabolic process"/>
    <property type="evidence" value="ECO:0007669"/>
    <property type="project" value="UniProtKB-ARBA"/>
</dbReference>
<evidence type="ECO:0000313" key="14">
    <source>
        <dbReference type="EMBL" id="PIK60634.1"/>
    </source>
</evidence>
<gene>
    <name evidence="14" type="ORF">BSL78_02409</name>
</gene>
<evidence type="ECO:0000259" key="13">
    <source>
        <dbReference type="PROSITE" id="PS50102"/>
    </source>
</evidence>
<dbReference type="Gene3D" id="3.30.70.330">
    <property type="match status" value="1"/>
</dbReference>
<dbReference type="InterPro" id="IPR034148">
    <property type="entry name" value="NCBP2_RRM"/>
</dbReference>
<evidence type="ECO:0000256" key="9">
    <source>
        <dbReference type="ARBA" id="ARBA00023187"/>
    </source>
</evidence>
<comment type="caution">
    <text evidence="14">The sequence shown here is derived from an EMBL/GenBank/DDBJ whole genome shotgun (WGS) entry which is preliminary data.</text>
</comment>
<keyword evidence="4" id="KW-0813">Transport</keyword>
<comment type="similarity">
    <text evidence="2 12">Belongs to the RRM NCBP2 family.</text>
</comment>
<keyword evidence="9 12" id="KW-0508">mRNA splicing</keyword>
<dbReference type="InterPro" id="IPR000504">
    <property type="entry name" value="RRM_dom"/>
</dbReference>
<dbReference type="Pfam" id="PF00076">
    <property type="entry name" value="RRM_1"/>
    <property type="match status" value="1"/>
</dbReference>
<evidence type="ECO:0000256" key="4">
    <source>
        <dbReference type="ARBA" id="ARBA00022448"/>
    </source>
</evidence>
<evidence type="ECO:0000256" key="1">
    <source>
        <dbReference type="ARBA" id="ARBA00004123"/>
    </source>
</evidence>
<dbReference type="InterPro" id="IPR035979">
    <property type="entry name" value="RBD_domain_sf"/>
</dbReference>